<keyword evidence="1" id="KW-0812">Transmembrane</keyword>
<reference evidence="3" key="1">
    <citation type="submission" date="2015-07" db="EMBL/GenBank/DDBJ databases">
        <title>Genome Of Nitrogen-Fixing Cyanobacterium Nostoc piscinale CENA21 From Solimoes/Amazon River Floodplain Sediments And Comparative Genomics To Uncover Biosynthetic Natural Products Potential.</title>
        <authorList>
            <person name="Leao T.F."/>
            <person name="Leao P.N."/>
            <person name="Guimaraes P.I."/>
            <person name="de Melo A.G.C."/>
            <person name="Ramos R.T.J."/>
            <person name="Silva A."/>
            <person name="Fiore M.F."/>
            <person name="Schneider M.P.C."/>
        </authorList>
    </citation>
    <scope>NUCLEOTIDE SEQUENCE [LARGE SCALE GENOMIC DNA]</scope>
    <source>
        <strain evidence="3">CENA21</strain>
    </source>
</reference>
<gene>
    <name evidence="2" type="ORF">ACX27_11970</name>
</gene>
<keyword evidence="3" id="KW-1185">Reference proteome</keyword>
<name>A0A0M4T224_9NOSO</name>
<dbReference type="KEGG" id="npz:ACX27_11970"/>
<proteinExistence type="predicted"/>
<dbReference type="PATRIC" id="fig|224013.5.peg.2902"/>
<dbReference type="EMBL" id="CP012036">
    <property type="protein sequence ID" value="ALF53395.1"/>
    <property type="molecule type" value="Genomic_DNA"/>
</dbReference>
<feature type="transmembrane region" description="Helical" evidence="1">
    <location>
        <begin position="12"/>
        <end position="32"/>
    </location>
</feature>
<evidence type="ECO:0000313" key="2">
    <source>
        <dbReference type="EMBL" id="ALF53395.1"/>
    </source>
</evidence>
<organism evidence="2 3">
    <name type="scientific">Nostoc piscinale CENA21</name>
    <dbReference type="NCBI Taxonomy" id="224013"/>
    <lineage>
        <taxon>Bacteria</taxon>
        <taxon>Bacillati</taxon>
        <taxon>Cyanobacteriota</taxon>
        <taxon>Cyanophyceae</taxon>
        <taxon>Nostocales</taxon>
        <taxon>Nostocaceae</taxon>
        <taxon>Nostoc</taxon>
    </lineage>
</organism>
<keyword evidence="1" id="KW-1133">Transmembrane helix</keyword>
<evidence type="ECO:0000256" key="1">
    <source>
        <dbReference type="SAM" id="Phobius"/>
    </source>
</evidence>
<accession>A0A0M4T224</accession>
<feature type="transmembrane region" description="Helical" evidence="1">
    <location>
        <begin position="38"/>
        <end position="56"/>
    </location>
</feature>
<reference evidence="2 3" key="2">
    <citation type="journal article" date="2016" name="Genome Announc.">
        <title>Draft Genome Sequence of the N2-Fixing Cyanobacterium Nostoc piscinale CENA21, Isolated from the Brazilian Amazon Floodplain.</title>
        <authorList>
            <person name="Leao T."/>
            <person name="Guimaraes P.I."/>
            <person name="de Melo A.G."/>
            <person name="Ramos R.T."/>
            <person name="Leao P.N."/>
            <person name="Silva A."/>
            <person name="Fiore M.F."/>
            <person name="Schneider M.P."/>
        </authorList>
    </citation>
    <scope>NUCLEOTIDE SEQUENCE [LARGE SCALE GENOMIC DNA]</scope>
    <source>
        <strain evidence="2 3">CENA21</strain>
    </source>
</reference>
<evidence type="ECO:0000313" key="3">
    <source>
        <dbReference type="Proteomes" id="UP000062645"/>
    </source>
</evidence>
<dbReference type="OrthoDB" id="426278at2"/>
<dbReference type="Proteomes" id="UP000062645">
    <property type="component" value="Chromosome"/>
</dbReference>
<protein>
    <submittedName>
        <fullName evidence="2">Uncharacterized protein</fullName>
    </submittedName>
</protein>
<sequence>MSNTSQDIRVISTTRIWGITVGILAVCIPLSAVTRSGALLPLAAIGGATAGTIAIWRNDEKKSPPGALQSQQLELLEQRIANLETIVSHEEFDLQMKIKQLETSDRNHHSIS</sequence>
<dbReference type="AlphaFoldDB" id="A0A0M4T224"/>
<keyword evidence="1" id="KW-0472">Membrane</keyword>
<dbReference type="RefSeq" id="WP_062292484.1">
    <property type="nucleotide sequence ID" value="NZ_CP012036.1"/>
</dbReference>